<keyword evidence="3" id="KW-1185">Reference proteome</keyword>
<dbReference type="InterPro" id="IPR013216">
    <property type="entry name" value="Methyltransf_11"/>
</dbReference>
<keyword evidence="2" id="KW-0808">Transferase</keyword>
<gene>
    <name evidence="2" type="ORF">L2725_20655</name>
</gene>
<evidence type="ECO:0000313" key="2">
    <source>
        <dbReference type="EMBL" id="MCL2916154.1"/>
    </source>
</evidence>
<proteinExistence type="predicted"/>
<dbReference type="PANTHER" id="PTHR43861">
    <property type="entry name" value="TRANS-ACONITATE 2-METHYLTRANSFERASE-RELATED"/>
    <property type="match status" value="1"/>
</dbReference>
<dbReference type="RefSeq" id="WP_249250697.1">
    <property type="nucleotide sequence ID" value="NZ_JAKIKT010000011.1"/>
</dbReference>
<dbReference type="EMBL" id="JAKIKT010000011">
    <property type="protein sequence ID" value="MCL2916154.1"/>
    <property type="molecule type" value="Genomic_DNA"/>
</dbReference>
<dbReference type="Gene3D" id="3.40.50.150">
    <property type="entry name" value="Vaccinia Virus protein VP39"/>
    <property type="match status" value="1"/>
</dbReference>
<accession>A0ABT0NCG8</accession>
<feature type="domain" description="Methyltransferase type 11" evidence="1">
    <location>
        <begin position="56"/>
        <end position="151"/>
    </location>
</feature>
<sequence>MEEYLEINRKGWDARTRIHLDSSFYDVPGFLAGKSSLNEIELDALGDEVKGKSLLHLQCHFGLDTLSWARLGAEVTGLDLSTEAVNQARELASKAGLVAEFVCADVYSARQELQQEFDFVFSSYGVLCWLPDLDKWAPTIAASLKSGGTFLLAEFHPVQALLEGYSYFNQPEPDMEQEGTYTENAGADSELFATWSHSVSEVINALLKAGLQLVEFKEYDFSPYNCFEGLVDAGDGRYMLQHGEQSVPLVYRIRAVKP</sequence>
<comment type="caution">
    <text evidence="2">The sequence shown here is derived from an EMBL/GenBank/DDBJ whole genome shotgun (WGS) entry which is preliminary data.</text>
</comment>
<dbReference type="GO" id="GO:0032259">
    <property type="term" value="P:methylation"/>
    <property type="evidence" value="ECO:0007669"/>
    <property type="project" value="UniProtKB-KW"/>
</dbReference>
<dbReference type="Pfam" id="PF08241">
    <property type="entry name" value="Methyltransf_11"/>
    <property type="match status" value="1"/>
</dbReference>
<dbReference type="InterPro" id="IPR029063">
    <property type="entry name" value="SAM-dependent_MTases_sf"/>
</dbReference>
<reference evidence="2 3" key="1">
    <citation type="submission" date="2022-01" db="EMBL/GenBank/DDBJ databases">
        <title>Whole genome-based taxonomy of the Shewanellaceae.</title>
        <authorList>
            <person name="Martin-Rodriguez A.J."/>
        </authorList>
    </citation>
    <scope>NUCLEOTIDE SEQUENCE [LARGE SCALE GENOMIC DNA]</scope>
    <source>
        <strain evidence="2 3">DSM 21332</strain>
    </source>
</reference>
<dbReference type="CDD" id="cd02440">
    <property type="entry name" value="AdoMet_MTases"/>
    <property type="match status" value="1"/>
</dbReference>
<keyword evidence="2" id="KW-0489">Methyltransferase</keyword>
<dbReference type="Proteomes" id="UP001202831">
    <property type="component" value="Unassembled WGS sequence"/>
</dbReference>
<evidence type="ECO:0000259" key="1">
    <source>
        <dbReference type="Pfam" id="PF08241"/>
    </source>
</evidence>
<name>A0ABT0NCG8_9GAMM</name>
<dbReference type="SUPFAM" id="SSF53335">
    <property type="entry name" value="S-adenosyl-L-methionine-dependent methyltransferases"/>
    <property type="match status" value="1"/>
</dbReference>
<protein>
    <submittedName>
        <fullName evidence="2">Class I SAM-dependent methyltransferase</fullName>
    </submittedName>
</protein>
<organism evidence="2 3">
    <name type="scientific">Shewanella corallii</name>
    <dbReference type="NCBI Taxonomy" id="560080"/>
    <lineage>
        <taxon>Bacteria</taxon>
        <taxon>Pseudomonadati</taxon>
        <taxon>Pseudomonadota</taxon>
        <taxon>Gammaproteobacteria</taxon>
        <taxon>Alteromonadales</taxon>
        <taxon>Shewanellaceae</taxon>
        <taxon>Shewanella</taxon>
    </lineage>
</organism>
<dbReference type="GO" id="GO:0008168">
    <property type="term" value="F:methyltransferase activity"/>
    <property type="evidence" value="ECO:0007669"/>
    <property type="project" value="UniProtKB-KW"/>
</dbReference>
<evidence type="ECO:0000313" key="3">
    <source>
        <dbReference type="Proteomes" id="UP001202831"/>
    </source>
</evidence>